<name>A0A371D7H4_9APHY</name>
<accession>A0A371D7H4</accession>
<proteinExistence type="predicted"/>
<dbReference type="AlphaFoldDB" id="A0A371D7H4"/>
<gene>
    <name evidence="1" type="ORF">OH76DRAFT_655898</name>
</gene>
<organism evidence="1 2">
    <name type="scientific">Lentinus brumalis</name>
    <dbReference type="NCBI Taxonomy" id="2498619"/>
    <lineage>
        <taxon>Eukaryota</taxon>
        <taxon>Fungi</taxon>
        <taxon>Dikarya</taxon>
        <taxon>Basidiomycota</taxon>
        <taxon>Agaricomycotina</taxon>
        <taxon>Agaricomycetes</taxon>
        <taxon>Polyporales</taxon>
        <taxon>Polyporaceae</taxon>
        <taxon>Lentinus</taxon>
    </lineage>
</organism>
<evidence type="ECO:0000313" key="1">
    <source>
        <dbReference type="EMBL" id="RDX48469.1"/>
    </source>
</evidence>
<reference evidence="1 2" key="1">
    <citation type="journal article" date="2018" name="Biotechnol. Biofuels">
        <title>Integrative visual omics of the white-rot fungus Polyporus brumalis exposes the biotechnological potential of its oxidative enzymes for delignifying raw plant biomass.</title>
        <authorList>
            <person name="Miyauchi S."/>
            <person name="Rancon A."/>
            <person name="Drula E."/>
            <person name="Hage H."/>
            <person name="Chaduli D."/>
            <person name="Favel A."/>
            <person name="Grisel S."/>
            <person name="Henrissat B."/>
            <person name="Herpoel-Gimbert I."/>
            <person name="Ruiz-Duenas F.J."/>
            <person name="Chevret D."/>
            <person name="Hainaut M."/>
            <person name="Lin J."/>
            <person name="Wang M."/>
            <person name="Pangilinan J."/>
            <person name="Lipzen A."/>
            <person name="Lesage-Meessen L."/>
            <person name="Navarro D."/>
            <person name="Riley R."/>
            <person name="Grigoriev I.V."/>
            <person name="Zhou S."/>
            <person name="Raouche S."/>
            <person name="Rosso M.N."/>
        </authorList>
    </citation>
    <scope>NUCLEOTIDE SEQUENCE [LARGE SCALE GENOMIC DNA]</scope>
    <source>
        <strain evidence="1 2">BRFM 1820</strain>
    </source>
</reference>
<dbReference type="EMBL" id="KZ857411">
    <property type="protein sequence ID" value="RDX48469.1"/>
    <property type="molecule type" value="Genomic_DNA"/>
</dbReference>
<protein>
    <submittedName>
        <fullName evidence="1">Uncharacterized protein</fullName>
    </submittedName>
</protein>
<dbReference type="Proteomes" id="UP000256964">
    <property type="component" value="Unassembled WGS sequence"/>
</dbReference>
<sequence>MSSPTLTIASAKSGGYGVAGTSSRILYRLRLGTDSTLFLALIASSPPLVPGRLSVWSALPAPGVNAMSAIHERSGVVTLGNMPCKLGTTISPICDVCRRSSMLNVMGPLGECYHVRSLASRASSLPSMGVRNTSALSACTRYPRSSPDSRGHIVMVSNNCLGVSPAARALFLRIEREGILWQ</sequence>
<evidence type="ECO:0000313" key="2">
    <source>
        <dbReference type="Proteomes" id="UP000256964"/>
    </source>
</evidence>
<keyword evidence="2" id="KW-1185">Reference proteome</keyword>